<dbReference type="GeneID" id="4317501"/>
<dbReference type="OrthoDB" id="10315181at2759"/>
<dbReference type="Proteomes" id="UP000007963">
    <property type="component" value="Unassembled WGS sequence"/>
</dbReference>
<protein>
    <submittedName>
        <fullName evidence="2">Uncharacterized protein</fullName>
    </submittedName>
</protein>
<dbReference type="RefSeq" id="XP_001212216.1">
    <property type="nucleotide sequence ID" value="XM_001212216.1"/>
</dbReference>
<dbReference type="VEuPathDB" id="FungiDB:ATEG_03038"/>
<keyword evidence="1" id="KW-0732">Signal</keyword>
<evidence type="ECO:0000313" key="2">
    <source>
        <dbReference type="EMBL" id="EAU36312.1"/>
    </source>
</evidence>
<evidence type="ECO:0000256" key="1">
    <source>
        <dbReference type="SAM" id="SignalP"/>
    </source>
</evidence>
<feature type="signal peptide" evidence="1">
    <location>
        <begin position="1"/>
        <end position="18"/>
    </location>
</feature>
<dbReference type="HOGENOM" id="CLU_2222708_0_0_1"/>
<sequence>MQFKSILLLAASATLAVAKYDVGNCGSSNQDGVNLGVGDSETQTACEKAGGEYCSAVYNRCVIETTKWDAFEKECEDQKAYKDKSDIEDKDQAKRDGLCVSGVSEW</sequence>
<gene>
    <name evidence="2" type="ORF">ATEG_03038</name>
</gene>
<dbReference type="EMBL" id="CH476597">
    <property type="protein sequence ID" value="EAU36312.1"/>
    <property type="molecule type" value="Genomic_DNA"/>
</dbReference>
<organism evidence="2 3">
    <name type="scientific">Aspergillus terreus (strain NIH 2624 / FGSC A1156)</name>
    <dbReference type="NCBI Taxonomy" id="341663"/>
    <lineage>
        <taxon>Eukaryota</taxon>
        <taxon>Fungi</taxon>
        <taxon>Dikarya</taxon>
        <taxon>Ascomycota</taxon>
        <taxon>Pezizomycotina</taxon>
        <taxon>Eurotiomycetes</taxon>
        <taxon>Eurotiomycetidae</taxon>
        <taxon>Eurotiales</taxon>
        <taxon>Aspergillaceae</taxon>
        <taxon>Aspergillus</taxon>
        <taxon>Aspergillus subgen. Circumdati</taxon>
    </lineage>
</organism>
<evidence type="ECO:0000313" key="3">
    <source>
        <dbReference type="Proteomes" id="UP000007963"/>
    </source>
</evidence>
<name>Q0CTE6_ASPTN</name>
<feature type="chain" id="PRO_5004170582" evidence="1">
    <location>
        <begin position="19"/>
        <end position="106"/>
    </location>
</feature>
<accession>Q0CTE6</accession>
<reference evidence="3" key="1">
    <citation type="submission" date="2005-09" db="EMBL/GenBank/DDBJ databases">
        <title>Annotation of the Aspergillus terreus NIH2624 genome.</title>
        <authorList>
            <person name="Birren B.W."/>
            <person name="Lander E.S."/>
            <person name="Galagan J.E."/>
            <person name="Nusbaum C."/>
            <person name="Devon K."/>
            <person name="Henn M."/>
            <person name="Ma L.-J."/>
            <person name="Jaffe D.B."/>
            <person name="Butler J."/>
            <person name="Alvarez P."/>
            <person name="Gnerre S."/>
            <person name="Grabherr M."/>
            <person name="Kleber M."/>
            <person name="Mauceli E.W."/>
            <person name="Brockman W."/>
            <person name="Rounsley S."/>
            <person name="Young S.K."/>
            <person name="LaButti K."/>
            <person name="Pushparaj V."/>
            <person name="DeCaprio D."/>
            <person name="Crawford M."/>
            <person name="Koehrsen M."/>
            <person name="Engels R."/>
            <person name="Montgomery P."/>
            <person name="Pearson M."/>
            <person name="Howarth C."/>
            <person name="Larson L."/>
            <person name="Luoma S."/>
            <person name="White J."/>
            <person name="Alvarado L."/>
            <person name="Kodira C.D."/>
            <person name="Zeng Q."/>
            <person name="Oleary S."/>
            <person name="Yandava C."/>
            <person name="Denning D.W."/>
            <person name="Nierman W.C."/>
            <person name="Milne T."/>
            <person name="Madden K."/>
        </authorList>
    </citation>
    <scope>NUCLEOTIDE SEQUENCE [LARGE SCALE GENOMIC DNA]</scope>
    <source>
        <strain evidence="3">NIH 2624 / FGSC A1156</strain>
    </source>
</reference>
<dbReference type="AlphaFoldDB" id="Q0CTE6"/>
<proteinExistence type="predicted"/>